<dbReference type="GO" id="GO:0006006">
    <property type="term" value="P:glucose metabolic process"/>
    <property type="evidence" value="ECO:0007669"/>
    <property type="project" value="InterPro"/>
</dbReference>
<dbReference type="EC" id="3.1.1.31" evidence="8"/>
<dbReference type="NCBIfam" id="TIGR01198">
    <property type="entry name" value="pgl"/>
    <property type="match status" value="1"/>
</dbReference>
<dbReference type="Gene3D" id="1.10.1280.10">
    <property type="entry name" value="Di-copper center containing domain from catechol oxidase"/>
    <property type="match status" value="1"/>
</dbReference>
<protein>
    <submittedName>
        <fullName evidence="8">H6PD</fullName>
        <ecNumber evidence="8">1.1.1.47</ecNumber>
        <ecNumber evidence="8">3.1.1.31</ecNumber>
    </submittedName>
</protein>
<dbReference type="Gene3D" id="3.30.360.10">
    <property type="entry name" value="Dihydrodipicolinate Reductase, domain 2"/>
    <property type="match status" value="1"/>
</dbReference>
<gene>
    <name evidence="8" type="ORF">MEDL_32417</name>
</gene>
<dbReference type="GO" id="GO:0046872">
    <property type="term" value="F:metal ion binding"/>
    <property type="evidence" value="ECO:0007669"/>
    <property type="project" value="UniProtKB-KW"/>
</dbReference>
<dbReference type="InterPro" id="IPR037171">
    <property type="entry name" value="NagB/RpiA_transferase-like"/>
</dbReference>
<dbReference type="AlphaFoldDB" id="A0A8S3SG45"/>
<dbReference type="Gene3D" id="3.40.50.1360">
    <property type="match status" value="1"/>
</dbReference>
<evidence type="ECO:0000313" key="9">
    <source>
        <dbReference type="Proteomes" id="UP000683360"/>
    </source>
</evidence>
<keyword evidence="5" id="KW-0119">Carbohydrate metabolism</keyword>
<dbReference type="SUPFAM" id="SSF100950">
    <property type="entry name" value="NagB/RpiA/CoA transferase-like"/>
    <property type="match status" value="1"/>
</dbReference>
<evidence type="ECO:0000256" key="5">
    <source>
        <dbReference type="ARBA" id="ARBA00023277"/>
    </source>
</evidence>
<keyword evidence="8" id="KW-0560">Oxidoreductase</keyword>
<dbReference type="InterPro" id="IPR050316">
    <property type="entry name" value="Tyrosinase/Hemocyanin"/>
</dbReference>
<keyword evidence="4" id="KW-0186">Copper</keyword>
<evidence type="ECO:0000259" key="6">
    <source>
        <dbReference type="PROSITE" id="PS00497"/>
    </source>
</evidence>
<dbReference type="Proteomes" id="UP000683360">
    <property type="component" value="Unassembled WGS sequence"/>
</dbReference>
<dbReference type="InterPro" id="IPR022675">
    <property type="entry name" value="G6P_DH_C"/>
</dbReference>
<accession>A0A8S3SG45</accession>
<dbReference type="SUPFAM" id="SSF48056">
    <property type="entry name" value="Di-copper centre-containing domain"/>
    <property type="match status" value="1"/>
</dbReference>
<keyword evidence="2" id="KW-0479">Metal-binding</keyword>
<dbReference type="PRINTS" id="PR00079">
    <property type="entry name" value="G6PDHDRGNASE"/>
</dbReference>
<evidence type="ECO:0000256" key="3">
    <source>
        <dbReference type="ARBA" id="ARBA00022857"/>
    </source>
</evidence>
<dbReference type="PANTHER" id="PTHR11474">
    <property type="entry name" value="TYROSINASE FAMILY MEMBER"/>
    <property type="match status" value="1"/>
</dbReference>
<evidence type="ECO:0000256" key="1">
    <source>
        <dbReference type="ARBA" id="ARBA00004959"/>
    </source>
</evidence>
<dbReference type="EMBL" id="CAJPWZ010001612">
    <property type="protein sequence ID" value="CAG2218825.1"/>
    <property type="molecule type" value="Genomic_DNA"/>
</dbReference>
<feature type="domain" description="Tyrosinase copper-binding" evidence="6">
    <location>
        <begin position="659"/>
        <end position="676"/>
    </location>
</feature>
<evidence type="ECO:0000256" key="2">
    <source>
        <dbReference type="ARBA" id="ARBA00022723"/>
    </source>
</evidence>
<sequence>MATDIYKYYVEEDIFRVDHYLGKSVVKEILPFRLANIEKLEYLLNNKTCRKNRNSHERNNWSQGRIDFYDQYGVVRDVMQNHLTELLALITMDLPIDITDQKAVEQKRLELLGSVEKVERILISKSLFKPYLPAALKELAISTGHTGLYGQSINDFHFYIPIEDRDAYTAVIDDLYLGIKTGFVSTGRLSKLWNIWSQAIEETALVEPRKYLEGGDQSLNFFIASDKLQFIRPSIVVEDLDADLKQMKYNSIPATYLGHPLIVIEESDLLQALASHIHSLVWQTIQSKQSFHLAVSGGKTPGKLFKLLSQMQLPWQYIHLWLVDERCVSLADEDSNFNLLHSELIKHVDIPYLNIHPMLVDNLGQICNEAGQSDQAYEDSLNYFSKFKLNYVLLGIGTDGHTASLMPNSDSLKEKHKFVTFTKTQNLKSKRMTMTYNLINNAQHISVLVTGSHKNNIVMELLESKNHLKYPILGIKPIKGNMTFYIDFHAWLPKILLVYKSLQSAISGLVLPFGNKTMRSYYLLMVFIPASALIVEDVFPPSLAECYSGQVDKNTTPYDVQTSCLEIFLGHMYKNTSSIDLGKDAFDWFDSLGRKLHIRLRRQSRYSLRVRKEIRTLSQTELINFFDAVNALKNDKSVKPNKYDSFAIMHQGDVGASAHDGPNFVSWHRYFLVLFENALREKNSRVTLPYWDSRADYLMTNKEDSILFTELFLGNAKGVVYTGPFAFWSTPTNPSTLLRREIGVVGSPVHPERLKTVFTKKYHREILRPSTPDSSYANLESHHDNVHRWVGGNTGQMSSIIFSPMDPVFWLLHCFVDYLWEQFRENQKKLGINSETDYPATTITAHKPNRLMDNLKPPKKNIDGYSNSFTRQIYRYADAPTCDNNCGKAFRDFCTVIEVKKDVFPDRGSISLNLEDLVT</sequence>
<dbReference type="PROSITE" id="PS00498">
    <property type="entry name" value="TYROSINASE_2"/>
    <property type="match status" value="1"/>
</dbReference>
<dbReference type="GO" id="GO:0017057">
    <property type="term" value="F:6-phosphogluconolactonase activity"/>
    <property type="evidence" value="ECO:0007669"/>
    <property type="project" value="UniProtKB-EC"/>
</dbReference>
<dbReference type="PROSITE" id="PS00497">
    <property type="entry name" value="TYROSINASE_1"/>
    <property type="match status" value="1"/>
</dbReference>
<feature type="domain" description="Tyrosinase copper-binding" evidence="7">
    <location>
        <begin position="806"/>
        <end position="817"/>
    </location>
</feature>
<dbReference type="SUPFAM" id="SSF55347">
    <property type="entry name" value="Glyceraldehyde-3-phosphate dehydrogenase-like, C-terminal domain"/>
    <property type="match status" value="1"/>
</dbReference>
<dbReference type="InterPro" id="IPR005900">
    <property type="entry name" value="6-phosphogluconolactonase_DevB"/>
</dbReference>
<reference evidence="8" key="1">
    <citation type="submission" date="2021-03" db="EMBL/GenBank/DDBJ databases">
        <authorList>
            <person name="Bekaert M."/>
        </authorList>
    </citation>
    <scope>NUCLEOTIDE SEQUENCE</scope>
</reference>
<keyword evidence="9" id="KW-1185">Reference proteome</keyword>
<proteinExistence type="predicted"/>
<evidence type="ECO:0000256" key="4">
    <source>
        <dbReference type="ARBA" id="ARBA00023008"/>
    </source>
</evidence>
<dbReference type="InterPro" id="IPR002227">
    <property type="entry name" value="Tyrosinase_Cu-bd"/>
</dbReference>
<comment type="pathway">
    <text evidence="1">Carbohydrate degradation; pentose phosphate pathway.</text>
</comment>
<dbReference type="PANTHER" id="PTHR11474:SF126">
    <property type="entry name" value="TYROSINASE-LIKE PROTEIN TYR-1-RELATED"/>
    <property type="match status" value="1"/>
</dbReference>
<dbReference type="Pfam" id="PF02781">
    <property type="entry name" value="G6PD_C"/>
    <property type="match status" value="1"/>
</dbReference>
<keyword evidence="8" id="KW-0378">Hydrolase</keyword>
<dbReference type="EC" id="1.1.1.47" evidence="8"/>
<dbReference type="Pfam" id="PF00264">
    <property type="entry name" value="Tyrosinase"/>
    <property type="match status" value="1"/>
</dbReference>
<dbReference type="InterPro" id="IPR008922">
    <property type="entry name" value="Di-copper_centre_dom_sf"/>
</dbReference>
<organism evidence="8 9">
    <name type="scientific">Mytilus edulis</name>
    <name type="common">Blue mussel</name>
    <dbReference type="NCBI Taxonomy" id="6550"/>
    <lineage>
        <taxon>Eukaryota</taxon>
        <taxon>Metazoa</taxon>
        <taxon>Spiralia</taxon>
        <taxon>Lophotrochozoa</taxon>
        <taxon>Mollusca</taxon>
        <taxon>Bivalvia</taxon>
        <taxon>Autobranchia</taxon>
        <taxon>Pteriomorphia</taxon>
        <taxon>Mytilida</taxon>
        <taxon>Mytiloidea</taxon>
        <taxon>Mytilidae</taxon>
        <taxon>Mytilinae</taxon>
        <taxon>Mytilus</taxon>
    </lineage>
</organism>
<name>A0A8S3SG45_MYTED</name>
<keyword evidence="3" id="KW-0521">NADP</keyword>
<dbReference type="GO" id="GO:0050661">
    <property type="term" value="F:NADP binding"/>
    <property type="evidence" value="ECO:0007669"/>
    <property type="project" value="InterPro"/>
</dbReference>
<dbReference type="Pfam" id="PF01182">
    <property type="entry name" value="Glucosamine_iso"/>
    <property type="match status" value="1"/>
</dbReference>
<evidence type="ECO:0000313" key="8">
    <source>
        <dbReference type="EMBL" id="CAG2218825.1"/>
    </source>
</evidence>
<dbReference type="GO" id="GO:0004345">
    <property type="term" value="F:glucose-6-phosphate dehydrogenase activity"/>
    <property type="evidence" value="ECO:0007669"/>
    <property type="project" value="InterPro"/>
</dbReference>
<dbReference type="CDD" id="cd01400">
    <property type="entry name" value="6PGL"/>
    <property type="match status" value="1"/>
</dbReference>
<dbReference type="GO" id="GO:0047936">
    <property type="term" value="F:glucose 1-dehydrogenase [NAD(P)+] activity"/>
    <property type="evidence" value="ECO:0007669"/>
    <property type="project" value="UniProtKB-EC"/>
</dbReference>
<dbReference type="OrthoDB" id="60984at2759"/>
<dbReference type="InterPro" id="IPR001282">
    <property type="entry name" value="G6P_DH"/>
</dbReference>
<comment type="caution">
    <text evidence="8">The sequence shown here is derived from an EMBL/GenBank/DDBJ whole genome shotgun (WGS) entry which is preliminary data.</text>
</comment>
<evidence type="ECO:0000259" key="7">
    <source>
        <dbReference type="PROSITE" id="PS00498"/>
    </source>
</evidence>
<dbReference type="PRINTS" id="PR00092">
    <property type="entry name" value="TYROSINASE"/>
</dbReference>
<dbReference type="GO" id="GO:0006098">
    <property type="term" value="P:pentose-phosphate shunt"/>
    <property type="evidence" value="ECO:0007669"/>
    <property type="project" value="InterPro"/>
</dbReference>
<dbReference type="InterPro" id="IPR006148">
    <property type="entry name" value="Glc/Gal-6P_isomerase"/>
</dbReference>